<gene>
    <name evidence="3" type="ORF">CAZ10_09600</name>
</gene>
<dbReference type="EMBL" id="NFFZ01000004">
    <property type="protein sequence ID" value="OTI63084.1"/>
    <property type="molecule type" value="Genomic_DNA"/>
</dbReference>
<dbReference type="Gene3D" id="1.10.3090.10">
    <property type="entry name" value="cca-adding enzyme, domain 2"/>
    <property type="match status" value="1"/>
</dbReference>
<evidence type="ECO:0000256" key="1">
    <source>
        <dbReference type="ARBA" id="ARBA00022741"/>
    </source>
</evidence>
<keyword evidence="1" id="KW-0547">Nucleotide-binding</keyword>
<dbReference type="InterPro" id="IPR050124">
    <property type="entry name" value="tRNA_CCA-adding_enzyme"/>
</dbReference>
<dbReference type="PANTHER" id="PTHR47545">
    <property type="entry name" value="MULTIFUNCTIONAL CCA PROTEIN"/>
    <property type="match status" value="1"/>
</dbReference>
<dbReference type="CDD" id="cd00077">
    <property type="entry name" value="HDc"/>
    <property type="match status" value="1"/>
</dbReference>
<dbReference type="InterPro" id="IPR003607">
    <property type="entry name" value="HD/PDEase_dom"/>
</dbReference>
<sequence length="380" mass="43144">MDIRQLNSLIPAPGQNIDRKACLEAIPSLSRLADTPQDPYWHPEGDVWTHTCMVVDALLEQKAYQQATDEQRFVLFFAALLHDISKPDTTVIDPQTGRIGQPGHSRRGAVDARLLLWRAGVPMAIREQICRIISVHQLPFFALSGNRSGQTPEYVLHKLSWELPVWMLCAVAQADMEGRTYVGKSGVLDEIELFRELAEEEGCLYGPRPFADDYTRVQYFRGTRVHPDYALHEPAGSRVIVMSGMPASGKNTWVAKHYPDLPVVSFDDAREALGLRHGDNEGAAAHYAIDQAKALLREKRSFVWNSTHLSAQMRKKTLDLLYAYSAKAEIMYLEMPEKEIYRRNGKRDTSLSNEAIRRMLFKWEVPLPTEAHQVQYLNEG</sequence>
<evidence type="ECO:0000259" key="2">
    <source>
        <dbReference type="Pfam" id="PF01966"/>
    </source>
</evidence>
<keyword evidence="3" id="KW-0378">Hydrolase</keyword>
<dbReference type="Gene3D" id="3.40.50.300">
    <property type="entry name" value="P-loop containing nucleotide triphosphate hydrolases"/>
    <property type="match status" value="1"/>
</dbReference>
<dbReference type="InterPro" id="IPR006674">
    <property type="entry name" value="HD_domain"/>
</dbReference>
<dbReference type="AlphaFoldDB" id="A0A241XRP0"/>
<dbReference type="SUPFAM" id="SSF109604">
    <property type="entry name" value="HD-domain/PDEase-like"/>
    <property type="match status" value="1"/>
</dbReference>
<protein>
    <submittedName>
        <fullName evidence="3">Metal-dependent phosphohydrolase</fullName>
    </submittedName>
</protein>
<evidence type="ECO:0000313" key="4">
    <source>
        <dbReference type="Proteomes" id="UP000194857"/>
    </source>
</evidence>
<dbReference type="SUPFAM" id="SSF52540">
    <property type="entry name" value="P-loop containing nucleoside triphosphate hydrolases"/>
    <property type="match status" value="1"/>
</dbReference>
<dbReference type="Pfam" id="PF01966">
    <property type="entry name" value="HD"/>
    <property type="match status" value="1"/>
</dbReference>
<organism evidence="3 4">
    <name type="scientific">Pseudomonas aeruginosa</name>
    <dbReference type="NCBI Taxonomy" id="287"/>
    <lineage>
        <taxon>Bacteria</taxon>
        <taxon>Pseudomonadati</taxon>
        <taxon>Pseudomonadota</taxon>
        <taxon>Gammaproteobacteria</taxon>
        <taxon>Pseudomonadales</taxon>
        <taxon>Pseudomonadaceae</taxon>
        <taxon>Pseudomonas</taxon>
    </lineage>
</organism>
<reference evidence="3 4" key="1">
    <citation type="submission" date="2017-05" db="EMBL/GenBank/DDBJ databases">
        <authorList>
            <person name="Song R."/>
            <person name="Chenine A.L."/>
            <person name="Ruprecht R.M."/>
        </authorList>
    </citation>
    <scope>NUCLEOTIDE SEQUENCE [LARGE SCALE GENOMIC DNA]</scope>
    <source>
        <strain evidence="3 4">S567_C10_BS</strain>
    </source>
</reference>
<dbReference type="Pfam" id="PF13671">
    <property type="entry name" value="AAA_33"/>
    <property type="match status" value="1"/>
</dbReference>
<name>A0A241XRP0_PSEAI</name>
<dbReference type="GO" id="GO:0000166">
    <property type="term" value="F:nucleotide binding"/>
    <property type="evidence" value="ECO:0007669"/>
    <property type="project" value="UniProtKB-KW"/>
</dbReference>
<dbReference type="InterPro" id="IPR027417">
    <property type="entry name" value="P-loop_NTPase"/>
</dbReference>
<accession>A0A241XRP0</accession>
<comment type="caution">
    <text evidence="3">The sequence shown here is derived from an EMBL/GenBank/DDBJ whole genome shotgun (WGS) entry which is preliminary data.</text>
</comment>
<evidence type="ECO:0000313" key="3">
    <source>
        <dbReference type="EMBL" id="OTI63084.1"/>
    </source>
</evidence>
<proteinExistence type="predicted"/>
<feature type="domain" description="HD" evidence="2">
    <location>
        <begin position="47"/>
        <end position="140"/>
    </location>
</feature>
<dbReference type="RefSeq" id="WP_065085741.1">
    <property type="nucleotide sequence ID" value="NZ_NFFZ01000004.1"/>
</dbReference>
<dbReference type="GO" id="GO:0016787">
    <property type="term" value="F:hydrolase activity"/>
    <property type="evidence" value="ECO:0007669"/>
    <property type="project" value="UniProtKB-KW"/>
</dbReference>
<dbReference type="PANTHER" id="PTHR47545:SF1">
    <property type="entry name" value="MULTIFUNCTIONAL CCA PROTEIN"/>
    <property type="match status" value="1"/>
</dbReference>
<dbReference type="Proteomes" id="UP000194857">
    <property type="component" value="Unassembled WGS sequence"/>
</dbReference>